<organism evidence="2 3">
    <name type="scientific">Puccinia coronata f. sp. avenae</name>
    <dbReference type="NCBI Taxonomy" id="200324"/>
    <lineage>
        <taxon>Eukaryota</taxon>
        <taxon>Fungi</taxon>
        <taxon>Dikarya</taxon>
        <taxon>Basidiomycota</taxon>
        <taxon>Pucciniomycotina</taxon>
        <taxon>Pucciniomycetes</taxon>
        <taxon>Pucciniales</taxon>
        <taxon>Pucciniaceae</taxon>
        <taxon>Puccinia</taxon>
    </lineage>
</organism>
<protein>
    <recommendedName>
        <fullName evidence="4">Core-binding (CB) domain-containing protein</fullName>
    </recommendedName>
</protein>
<name>A0A2N5UX87_9BASI</name>
<evidence type="ECO:0000313" key="3">
    <source>
        <dbReference type="Proteomes" id="UP000235392"/>
    </source>
</evidence>
<sequence length="251" mass="28356">MDLNKVSNFLQNGTQPVSLTKEDRQVLHGWKDSTLISYNTAVSKFNRFKSHQGISTYQLPITALDVYQFAAWAGRGSKDDGNEKITAKTLNRYLFAIKVWHTFHDKEKSPVLLEDLTALVQNLWRGTPELQAIADLSIIAFWGMTRMAELTYASSRGPIPRKKGVVPADVQCLDDVTLLYLHEAKTAAPGKTQVRKLKPLQCILCPVRAIKRRMETITNCTDTLFGFMENEKRVNLTKQQVNTVLAAVWTT</sequence>
<dbReference type="PANTHER" id="PTHR34605:SF3">
    <property type="entry name" value="P CELL-TYPE AGGLUTINATION PROTEIN MAP4-LIKE-RELATED"/>
    <property type="match status" value="1"/>
</dbReference>
<dbReference type="SUPFAM" id="SSF47823">
    <property type="entry name" value="lambda integrase-like, N-terminal domain"/>
    <property type="match status" value="1"/>
</dbReference>
<comment type="caution">
    <text evidence="2">The sequence shown here is derived from an EMBL/GenBank/DDBJ whole genome shotgun (WGS) entry which is preliminary data.</text>
</comment>
<evidence type="ECO:0000256" key="1">
    <source>
        <dbReference type="ARBA" id="ARBA00023125"/>
    </source>
</evidence>
<proteinExistence type="predicted"/>
<reference evidence="2 3" key="1">
    <citation type="submission" date="2017-11" db="EMBL/GenBank/DDBJ databases">
        <title>De novo assembly and phasing of dikaryotic genomes from two isolates of Puccinia coronata f. sp. avenae, the causal agent of oat crown rust.</title>
        <authorList>
            <person name="Miller M.E."/>
            <person name="Zhang Y."/>
            <person name="Omidvar V."/>
            <person name="Sperschneider J."/>
            <person name="Schwessinger B."/>
            <person name="Raley C."/>
            <person name="Palmer J.M."/>
            <person name="Garnica D."/>
            <person name="Upadhyaya N."/>
            <person name="Rathjen J."/>
            <person name="Taylor J.M."/>
            <person name="Park R.F."/>
            <person name="Dodds P.N."/>
            <person name="Hirsch C.D."/>
            <person name="Kianian S.F."/>
            <person name="Figueroa M."/>
        </authorList>
    </citation>
    <scope>NUCLEOTIDE SEQUENCE [LARGE SCALE GENOMIC DNA]</scope>
    <source>
        <strain evidence="2">12SD80</strain>
    </source>
</reference>
<dbReference type="Proteomes" id="UP000235392">
    <property type="component" value="Unassembled WGS sequence"/>
</dbReference>
<dbReference type="Gene3D" id="1.10.150.130">
    <property type="match status" value="1"/>
</dbReference>
<evidence type="ECO:0000313" key="2">
    <source>
        <dbReference type="EMBL" id="PLW42256.1"/>
    </source>
</evidence>
<dbReference type="AlphaFoldDB" id="A0A2N5UX87"/>
<dbReference type="PANTHER" id="PTHR34605">
    <property type="entry name" value="PHAGE_INTEGRASE DOMAIN-CONTAINING PROTEIN"/>
    <property type="match status" value="1"/>
</dbReference>
<dbReference type="InterPro" id="IPR052925">
    <property type="entry name" value="Phage_Integrase-like_Recomb"/>
</dbReference>
<keyword evidence="1" id="KW-0238">DNA-binding</keyword>
<dbReference type="InterPro" id="IPR010998">
    <property type="entry name" value="Integrase_recombinase_N"/>
</dbReference>
<evidence type="ECO:0008006" key="4">
    <source>
        <dbReference type="Google" id="ProtNLM"/>
    </source>
</evidence>
<gene>
    <name evidence="2" type="ORF">PCASD_07704</name>
</gene>
<dbReference type="EMBL" id="PGCI01000080">
    <property type="protein sequence ID" value="PLW42256.1"/>
    <property type="molecule type" value="Genomic_DNA"/>
</dbReference>
<dbReference type="GO" id="GO:0003677">
    <property type="term" value="F:DNA binding"/>
    <property type="evidence" value="ECO:0007669"/>
    <property type="project" value="UniProtKB-KW"/>
</dbReference>
<accession>A0A2N5UX87</accession>